<dbReference type="InterPro" id="IPR043129">
    <property type="entry name" value="ATPase_NBD"/>
</dbReference>
<evidence type="ECO:0000313" key="4">
    <source>
        <dbReference type="EMBL" id="ORY39681.1"/>
    </source>
</evidence>
<dbReference type="SUPFAM" id="SSF53067">
    <property type="entry name" value="Actin-like ATPase domain"/>
    <property type="match status" value="2"/>
</dbReference>
<comment type="caution">
    <text evidence="4">The sequence shown here is derived from an EMBL/GenBank/DDBJ whole genome shotgun (WGS) entry which is preliminary data.</text>
</comment>
<dbReference type="FunFam" id="3.30.30.30:FF:000001">
    <property type="entry name" value="heat shock 70 kDa protein-like"/>
    <property type="match status" value="1"/>
</dbReference>
<dbReference type="Gene3D" id="3.30.420.40">
    <property type="match status" value="2"/>
</dbReference>
<comment type="similarity">
    <text evidence="1">Belongs to the heat shock protein 70 family.</text>
</comment>
<dbReference type="STRING" id="1754190.A0A1Y2BY46"/>
<keyword evidence="2" id="KW-0547">Nucleotide-binding</keyword>
<evidence type="ECO:0000256" key="3">
    <source>
        <dbReference type="ARBA" id="ARBA00022840"/>
    </source>
</evidence>
<dbReference type="PRINTS" id="PR00301">
    <property type="entry name" value="HEATSHOCK70"/>
</dbReference>
<gene>
    <name evidence="4" type="ORF">LY90DRAFT_419235</name>
</gene>
<dbReference type="Gene3D" id="3.30.30.30">
    <property type="match status" value="1"/>
</dbReference>
<reference evidence="4 5" key="1">
    <citation type="submission" date="2016-08" db="EMBL/GenBank/DDBJ databases">
        <title>A Parts List for Fungal Cellulosomes Revealed by Comparative Genomics.</title>
        <authorList>
            <consortium name="DOE Joint Genome Institute"/>
            <person name="Haitjema C.H."/>
            <person name="Gilmore S.P."/>
            <person name="Henske J.K."/>
            <person name="Solomon K.V."/>
            <person name="De Groot R."/>
            <person name="Kuo A."/>
            <person name="Mondo S.J."/>
            <person name="Salamov A.A."/>
            <person name="Labutti K."/>
            <person name="Zhao Z."/>
            <person name="Chiniquy J."/>
            <person name="Barry K."/>
            <person name="Brewer H.M."/>
            <person name="Purvine S.O."/>
            <person name="Wright A.T."/>
            <person name="Boxma B."/>
            <person name="Van Alen T."/>
            <person name="Hackstein J.H."/>
            <person name="Baker S.E."/>
            <person name="Grigoriev I.V."/>
            <person name="O'Malley M.A."/>
        </authorList>
    </citation>
    <scope>NUCLEOTIDE SEQUENCE [LARGE SCALE GENOMIC DNA]</scope>
    <source>
        <strain evidence="4 5">G1</strain>
    </source>
</reference>
<name>A0A1Y2BY46_9FUNG</name>
<dbReference type="CDD" id="cd24028">
    <property type="entry name" value="ASKHA_NBD_HSP70_HSPA1-like"/>
    <property type="match status" value="1"/>
</dbReference>
<dbReference type="InterPro" id="IPR013126">
    <property type="entry name" value="Hsp_70_fam"/>
</dbReference>
<dbReference type="EMBL" id="MCOG01000131">
    <property type="protein sequence ID" value="ORY39681.1"/>
    <property type="molecule type" value="Genomic_DNA"/>
</dbReference>
<dbReference type="Gene3D" id="3.90.640.10">
    <property type="entry name" value="Actin, Chain A, domain 4"/>
    <property type="match status" value="1"/>
</dbReference>
<dbReference type="GO" id="GO:0140662">
    <property type="term" value="F:ATP-dependent protein folding chaperone"/>
    <property type="evidence" value="ECO:0007669"/>
    <property type="project" value="InterPro"/>
</dbReference>
<dbReference type="AlphaFoldDB" id="A0A1Y2BY46"/>
<organism evidence="4 5">
    <name type="scientific">Neocallimastix californiae</name>
    <dbReference type="NCBI Taxonomy" id="1754190"/>
    <lineage>
        <taxon>Eukaryota</taxon>
        <taxon>Fungi</taxon>
        <taxon>Fungi incertae sedis</taxon>
        <taxon>Chytridiomycota</taxon>
        <taxon>Chytridiomycota incertae sedis</taxon>
        <taxon>Neocallimastigomycetes</taxon>
        <taxon>Neocallimastigales</taxon>
        <taxon>Neocallimastigaceae</taxon>
        <taxon>Neocallimastix</taxon>
    </lineage>
</organism>
<evidence type="ECO:0000256" key="1">
    <source>
        <dbReference type="ARBA" id="ARBA00007381"/>
    </source>
</evidence>
<keyword evidence="4" id="KW-0346">Stress response</keyword>
<sequence>SIGINLGNTYSCVGTWISDCVEIIRDSNYDLTTPSYVSFTNNERLVGRDAEYEVHINPENTIYDLQRMIGRKFNDEILQYNRKYWPFKIIKNNHGKPRIQINYKNEIKNFSPEEISAMILSKMKEISEDYIGQKVTNAVITVPAYFNNAQREATKKAGEISGLNILEIVSEPTAAAIAYGFDKLEPNDNKNIIVVNLEDIFNVSLLSIKDRKFEIKATSEYTHLSHEDFDNRLVNHFVNEFQEKFETNITTYRGAMTRLKLHSERVKSKLSSSQNVIFCIDRLYEGIDFRSSITRRQFEELNMDLFNKIIDLIEKVINDSGLSKSDVHEVILIEGPASIQKIQSMISEYFDGIKIHNNIPSDEVIVTGATILSAYLSGIELEKNLENEK</sequence>
<dbReference type="GO" id="GO:0005524">
    <property type="term" value="F:ATP binding"/>
    <property type="evidence" value="ECO:0007669"/>
    <property type="project" value="UniProtKB-KW"/>
</dbReference>
<dbReference type="Proteomes" id="UP000193920">
    <property type="component" value="Unassembled WGS sequence"/>
</dbReference>
<accession>A0A1Y2BY46</accession>
<proteinExistence type="inferred from homology"/>
<dbReference type="FunFam" id="3.90.640.10:FF:000010">
    <property type="entry name" value="heat shock 70 kDa protein 14"/>
    <property type="match status" value="1"/>
</dbReference>
<keyword evidence="3" id="KW-0067">ATP-binding</keyword>
<protein>
    <submittedName>
        <fullName evidence="4">Heat shock protein 70</fullName>
    </submittedName>
</protein>
<evidence type="ECO:0000313" key="5">
    <source>
        <dbReference type="Proteomes" id="UP000193920"/>
    </source>
</evidence>
<dbReference type="Pfam" id="PF00012">
    <property type="entry name" value="HSP70"/>
    <property type="match status" value="1"/>
</dbReference>
<evidence type="ECO:0000256" key="2">
    <source>
        <dbReference type="ARBA" id="ARBA00022741"/>
    </source>
</evidence>
<dbReference type="PANTHER" id="PTHR19375">
    <property type="entry name" value="HEAT SHOCK PROTEIN 70KDA"/>
    <property type="match status" value="1"/>
</dbReference>
<feature type="non-terminal residue" evidence="4">
    <location>
        <position position="1"/>
    </location>
</feature>
<dbReference type="OrthoDB" id="2127907at2759"/>
<keyword evidence="5" id="KW-1185">Reference proteome</keyword>